<reference evidence="1" key="2">
    <citation type="submission" date="2020-09" db="EMBL/GenBank/DDBJ databases">
        <authorList>
            <person name="Sun Q."/>
            <person name="Zhou Y."/>
        </authorList>
    </citation>
    <scope>NUCLEOTIDE SEQUENCE</scope>
    <source>
        <strain evidence="1">CGMCC 4.5737</strain>
    </source>
</reference>
<proteinExistence type="predicted"/>
<evidence type="ECO:0000313" key="2">
    <source>
        <dbReference type="Proteomes" id="UP000637578"/>
    </source>
</evidence>
<comment type="caution">
    <text evidence="1">The sequence shown here is derived from an EMBL/GenBank/DDBJ whole genome shotgun (WGS) entry which is preliminary data.</text>
</comment>
<accession>A0A8J3CI14</accession>
<evidence type="ECO:0000313" key="1">
    <source>
        <dbReference type="EMBL" id="GGM72270.1"/>
    </source>
</evidence>
<reference evidence="1" key="1">
    <citation type="journal article" date="2014" name="Int. J. Syst. Evol. Microbiol.">
        <title>Complete genome sequence of Corynebacterium casei LMG S-19264T (=DSM 44701T), isolated from a smear-ripened cheese.</title>
        <authorList>
            <consortium name="US DOE Joint Genome Institute (JGI-PGF)"/>
            <person name="Walter F."/>
            <person name="Albersmeier A."/>
            <person name="Kalinowski J."/>
            <person name="Ruckert C."/>
        </authorList>
    </citation>
    <scope>NUCLEOTIDE SEQUENCE</scope>
    <source>
        <strain evidence="1">CGMCC 4.5737</strain>
    </source>
</reference>
<name>A0A8J3CI14_9PSEU</name>
<protein>
    <submittedName>
        <fullName evidence="1">Uncharacterized protein</fullName>
    </submittedName>
</protein>
<keyword evidence="2" id="KW-1185">Reference proteome</keyword>
<organism evidence="1 2">
    <name type="scientific">Longimycelium tulufanense</name>
    <dbReference type="NCBI Taxonomy" id="907463"/>
    <lineage>
        <taxon>Bacteria</taxon>
        <taxon>Bacillati</taxon>
        <taxon>Actinomycetota</taxon>
        <taxon>Actinomycetes</taxon>
        <taxon>Pseudonocardiales</taxon>
        <taxon>Pseudonocardiaceae</taxon>
        <taxon>Longimycelium</taxon>
    </lineage>
</organism>
<gene>
    <name evidence="1" type="ORF">GCM10012275_48520</name>
</gene>
<dbReference type="Proteomes" id="UP000637578">
    <property type="component" value="Unassembled WGS sequence"/>
</dbReference>
<sequence length="133" mass="14044">MIAVAKQIVLVLPDFDCAEVERLAAAQGVSPQAWLVAAIGREIARQGAELARAQRAGMRARGHHALGGAFDAAAEEGAATLIENELENELEDAAEQFGDDPAAWSEYLRGLVDWDAPAETSRPVAEGTADFSA</sequence>
<dbReference type="EMBL" id="BMMK01000028">
    <property type="protein sequence ID" value="GGM72270.1"/>
    <property type="molecule type" value="Genomic_DNA"/>
</dbReference>
<dbReference type="AlphaFoldDB" id="A0A8J3CI14"/>